<feature type="compositionally biased region" description="Basic and acidic residues" evidence="1">
    <location>
        <begin position="89"/>
        <end position="99"/>
    </location>
</feature>
<organism evidence="2 3">
    <name type="scientific">Streptomyces zagrosensis</name>
    <dbReference type="NCBI Taxonomy" id="1042984"/>
    <lineage>
        <taxon>Bacteria</taxon>
        <taxon>Bacillati</taxon>
        <taxon>Actinomycetota</taxon>
        <taxon>Actinomycetes</taxon>
        <taxon>Kitasatosporales</taxon>
        <taxon>Streptomycetaceae</taxon>
        <taxon>Streptomyces</taxon>
    </lineage>
</organism>
<evidence type="ECO:0000313" key="2">
    <source>
        <dbReference type="EMBL" id="MBB5934575.1"/>
    </source>
</evidence>
<evidence type="ECO:0000313" key="3">
    <source>
        <dbReference type="Proteomes" id="UP000588098"/>
    </source>
</evidence>
<name>A0A7W9UX46_9ACTN</name>
<proteinExistence type="predicted"/>
<protein>
    <submittedName>
        <fullName evidence="2">Uncharacterized protein</fullName>
    </submittedName>
</protein>
<sequence>MQRYYGTDLRDLFRPGSGLTWRRLRALVTGLPADSALGRAIAGPDSVWTLETQLLAAVHDRLSEGNWQRGNAGSKSPSRRPQPIPRPGVRTDRIGGTRRDVREVATYLARLQPGNGG</sequence>
<dbReference type="Proteomes" id="UP000588098">
    <property type="component" value="Unassembled WGS sequence"/>
</dbReference>
<keyword evidence="3" id="KW-1185">Reference proteome</keyword>
<reference evidence="2 3" key="1">
    <citation type="submission" date="2020-08" db="EMBL/GenBank/DDBJ databases">
        <title>Genomic Encyclopedia of Type Strains, Phase III (KMG-III): the genomes of soil and plant-associated and newly described type strains.</title>
        <authorList>
            <person name="Whitman W."/>
        </authorList>
    </citation>
    <scope>NUCLEOTIDE SEQUENCE [LARGE SCALE GENOMIC DNA]</scope>
    <source>
        <strain evidence="2 3">CECT 8305</strain>
    </source>
</reference>
<comment type="caution">
    <text evidence="2">The sequence shown here is derived from an EMBL/GenBank/DDBJ whole genome shotgun (WGS) entry which is preliminary data.</text>
</comment>
<gene>
    <name evidence="2" type="ORF">FHS42_001622</name>
</gene>
<dbReference type="EMBL" id="JACHJL010000003">
    <property type="protein sequence ID" value="MBB5934575.1"/>
    <property type="molecule type" value="Genomic_DNA"/>
</dbReference>
<feature type="region of interest" description="Disordered" evidence="1">
    <location>
        <begin position="65"/>
        <end position="99"/>
    </location>
</feature>
<dbReference type="AlphaFoldDB" id="A0A7W9UX46"/>
<accession>A0A7W9UX46</accession>
<evidence type="ECO:0000256" key="1">
    <source>
        <dbReference type="SAM" id="MobiDB-lite"/>
    </source>
</evidence>